<organism evidence="1 2">
    <name type="scientific">Escherichia coli</name>
    <dbReference type="NCBI Taxonomy" id="562"/>
    <lineage>
        <taxon>Bacteria</taxon>
        <taxon>Pseudomonadati</taxon>
        <taxon>Pseudomonadota</taxon>
        <taxon>Gammaproteobacteria</taxon>
        <taxon>Enterobacterales</taxon>
        <taxon>Enterobacteriaceae</taxon>
        <taxon>Escherichia</taxon>
    </lineage>
</organism>
<proteinExistence type="predicted"/>
<dbReference type="Proteomes" id="UP000254503">
    <property type="component" value="Unassembled WGS sequence"/>
</dbReference>
<accession>A0A376WUB4</accession>
<dbReference type="Pfam" id="PF10973">
    <property type="entry name" value="DUF2799"/>
    <property type="match status" value="1"/>
</dbReference>
<sequence length="120" mass="13348">MKKFIAPLLALLVSGCQIDPYTHAPTLTSTDWYDVGMEDAISGSAIKMTMHLAIHRRIAVYTLKDMPKDKRKTCQTDFTYARGLSGKSFPASCNNVENASQLHEVWQKGADENASTIRLN</sequence>
<keyword evidence="1" id="KW-0449">Lipoprotein</keyword>
<dbReference type="InterPro" id="IPR021242">
    <property type="entry name" value="DUF2799"/>
</dbReference>
<dbReference type="NCBIfam" id="NF008518">
    <property type="entry name" value="PRK11443.1"/>
    <property type="match status" value="1"/>
</dbReference>
<evidence type="ECO:0000313" key="1">
    <source>
        <dbReference type="EMBL" id="STJ53612.1"/>
    </source>
</evidence>
<reference evidence="1 2" key="1">
    <citation type="submission" date="2018-06" db="EMBL/GenBank/DDBJ databases">
        <authorList>
            <consortium name="Pathogen Informatics"/>
            <person name="Doyle S."/>
        </authorList>
    </citation>
    <scope>NUCLEOTIDE SEQUENCE [LARGE SCALE GENOMIC DNA]</scope>
    <source>
        <strain evidence="1 2">NCTC9045</strain>
    </source>
</reference>
<evidence type="ECO:0000313" key="2">
    <source>
        <dbReference type="Proteomes" id="UP000254503"/>
    </source>
</evidence>
<protein>
    <submittedName>
        <fullName evidence="1">Putative lipoprotein</fullName>
    </submittedName>
</protein>
<dbReference type="PROSITE" id="PS51257">
    <property type="entry name" value="PROKAR_LIPOPROTEIN"/>
    <property type="match status" value="1"/>
</dbReference>
<name>A0A376WUB4_ECOLX</name>
<dbReference type="AlphaFoldDB" id="A0A376WUB4"/>
<gene>
    <name evidence="1" type="ORF">NCTC9045_01459</name>
</gene>
<dbReference type="EMBL" id="UGDD01000002">
    <property type="protein sequence ID" value="STJ53612.1"/>
    <property type="molecule type" value="Genomic_DNA"/>
</dbReference>